<dbReference type="InterPro" id="IPR050090">
    <property type="entry name" value="Tyrosine_recombinase_XerCD"/>
</dbReference>
<evidence type="ECO:0000313" key="5">
    <source>
        <dbReference type="EMBL" id="MCW4157092.1"/>
    </source>
</evidence>
<dbReference type="Pfam" id="PF00589">
    <property type="entry name" value="Phage_integrase"/>
    <property type="match status" value="1"/>
</dbReference>
<evidence type="ECO:0000313" key="6">
    <source>
        <dbReference type="Proteomes" id="UP001209168"/>
    </source>
</evidence>
<dbReference type="InterPro" id="IPR013762">
    <property type="entry name" value="Integrase-like_cat_sf"/>
</dbReference>
<evidence type="ECO:0000259" key="4">
    <source>
        <dbReference type="PROSITE" id="PS51898"/>
    </source>
</evidence>
<dbReference type="SUPFAM" id="SSF56349">
    <property type="entry name" value="DNA breaking-rejoining enzymes"/>
    <property type="match status" value="1"/>
</dbReference>
<organism evidence="5 6">
    <name type="scientific">Segatella copri</name>
    <dbReference type="NCBI Taxonomy" id="165179"/>
    <lineage>
        <taxon>Bacteria</taxon>
        <taxon>Pseudomonadati</taxon>
        <taxon>Bacteroidota</taxon>
        <taxon>Bacteroidia</taxon>
        <taxon>Bacteroidales</taxon>
        <taxon>Prevotellaceae</taxon>
        <taxon>Segatella</taxon>
    </lineage>
</organism>
<dbReference type="EMBL" id="JAPDVH010000002">
    <property type="protein sequence ID" value="MCW4157092.1"/>
    <property type="molecule type" value="Genomic_DNA"/>
</dbReference>
<dbReference type="GO" id="GO:0003677">
    <property type="term" value="F:DNA binding"/>
    <property type="evidence" value="ECO:0007669"/>
    <property type="project" value="UniProtKB-KW"/>
</dbReference>
<dbReference type="PANTHER" id="PTHR30349:SF64">
    <property type="entry name" value="PROPHAGE INTEGRASE INTD-RELATED"/>
    <property type="match status" value="1"/>
</dbReference>
<comment type="caution">
    <text evidence="5">The sequence shown here is derived from an EMBL/GenBank/DDBJ whole genome shotgun (WGS) entry which is preliminary data.</text>
</comment>
<gene>
    <name evidence="5" type="ORF">ONT23_16515</name>
</gene>
<protein>
    <submittedName>
        <fullName evidence="5">Site-specific integrase</fullName>
    </submittedName>
</protein>
<comment type="similarity">
    <text evidence="1">Belongs to the 'phage' integrase family.</text>
</comment>
<dbReference type="GO" id="GO:0015074">
    <property type="term" value="P:DNA integration"/>
    <property type="evidence" value="ECO:0007669"/>
    <property type="project" value="InterPro"/>
</dbReference>
<evidence type="ECO:0000256" key="2">
    <source>
        <dbReference type="ARBA" id="ARBA00023125"/>
    </source>
</evidence>
<dbReference type="CDD" id="cd01185">
    <property type="entry name" value="INTN1_C_like"/>
    <property type="match status" value="1"/>
</dbReference>
<reference evidence="5" key="1">
    <citation type="submission" date="2022-11" db="EMBL/GenBank/DDBJ databases">
        <title>Genomic repertoires linked with pathogenic potency of arthritogenic Prevotella copri isolated from the gut of rheumatoid arthritis patients.</title>
        <authorList>
            <person name="Nii T."/>
            <person name="Maeda Y."/>
            <person name="Motooka D."/>
            <person name="Naito M."/>
            <person name="Matsumoto Y."/>
            <person name="Ogawa T."/>
            <person name="Oguro-Igashira E."/>
            <person name="Kishikawa T."/>
            <person name="Yamashita M."/>
            <person name="Koizumi S."/>
            <person name="Kurakawa T."/>
            <person name="Okumura R."/>
            <person name="Kayama H."/>
            <person name="Murakami M."/>
            <person name="Sakaguchi T."/>
            <person name="Das B."/>
            <person name="Nakamura S."/>
            <person name="Okada Y."/>
            <person name="Kumanogoh A."/>
            <person name="Takeda K."/>
        </authorList>
    </citation>
    <scope>NUCLEOTIDE SEQUENCE</scope>
    <source>
        <strain evidence="5">H012_8</strain>
    </source>
</reference>
<dbReference type="Pfam" id="PF17293">
    <property type="entry name" value="Arm-DNA-bind_5"/>
    <property type="match status" value="2"/>
</dbReference>
<proteinExistence type="inferred from homology"/>
<evidence type="ECO:0000256" key="1">
    <source>
        <dbReference type="ARBA" id="ARBA00008857"/>
    </source>
</evidence>
<accession>A0AAW5UZL8</accession>
<dbReference type="PROSITE" id="PS51898">
    <property type="entry name" value="TYR_RECOMBINASE"/>
    <property type="match status" value="1"/>
</dbReference>
<keyword evidence="2" id="KW-0238">DNA-binding</keyword>
<dbReference type="Proteomes" id="UP001209168">
    <property type="component" value="Unassembled WGS sequence"/>
</dbReference>
<dbReference type="Gene3D" id="1.10.150.130">
    <property type="match status" value="1"/>
</dbReference>
<dbReference type="Gene3D" id="1.10.443.10">
    <property type="entry name" value="Intergrase catalytic core"/>
    <property type="match status" value="1"/>
</dbReference>
<dbReference type="InterPro" id="IPR025269">
    <property type="entry name" value="SAM-like_dom"/>
</dbReference>
<dbReference type="PANTHER" id="PTHR30349">
    <property type="entry name" value="PHAGE INTEGRASE-RELATED"/>
    <property type="match status" value="1"/>
</dbReference>
<dbReference type="Pfam" id="PF13102">
    <property type="entry name" value="Phage_int_SAM_5"/>
    <property type="match status" value="1"/>
</dbReference>
<dbReference type="InterPro" id="IPR011010">
    <property type="entry name" value="DNA_brk_join_enz"/>
</dbReference>
<dbReference type="InterPro" id="IPR010998">
    <property type="entry name" value="Integrase_recombinase_N"/>
</dbReference>
<feature type="domain" description="Tyr recombinase" evidence="4">
    <location>
        <begin position="338"/>
        <end position="506"/>
    </location>
</feature>
<name>A0AAW5UZL8_9BACT</name>
<keyword evidence="3" id="KW-0233">DNA recombination</keyword>
<dbReference type="AlphaFoldDB" id="A0AAW5UZL8"/>
<evidence type="ECO:0000256" key="3">
    <source>
        <dbReference type="ARBA" id="ARBA00023172"/>
    </source>
</evidence>
<dbReference type="InterPro" id="IPR035386">
    <property type="entry name" value="Arm-DNA-bind_5"/>
</dbReference>
<dbReference type="GO" id="GO:0006310">
    <property type="term" value="P:DNA recombination"/>
    <property type="evidence" value="ECO:0007669"/>
    <property type="project" value="UniProtKB-KW"/>
</dbReference>
<sequence>MREVVNGETFTDSSDELNQVEKVEEYTSSVIVRSRKMRNGDRSLFLDIYYGKGQRAYESVGLYLRKDDSEEKHKDIWKEAEKKAKERMKALKDGTFEKRVGRRGYKPHGEDPDANVDKYKEYLATKKVKTEIAVAETERKRNSKTKEPVRIRFKELANGNKSVYLSINVNGRRTYDYLRLYLIPEVDAAAREQNKQTMQAVYAIKAQRIMSITNGIAGLKDKSRIKMRLVDWLEIFRDAQVERGRQSARNWVNSVLNAVREHSPNVTLAEMTKEYCNGFMVFLLNDYITYKHTHPSKSTVMNYLKCLKAAFNMAIEEEIMDDNPVLRLRMDVLKGGGTKREYLTVDEVKRLIDTPCKREDIKAAFLFSCFCGLRISDVKSLKWKNIITEGDKTRVEILQYKTKQPLYLPLNKQALRWMPERGSASDEDKVFPTLPSKNYDCIPEWSRAAGISKHVTYHVSRHTFATMELTMGADLYTTSKLLGHTEVRTTQIYAKIINKKKDEAVSLLDSAFEE</sequence>
<dbReference type="InterPro" id="IPR002104">
    <property type="entry name" value="Integrase_catalytic"/>
</dbReference>